<dbReference type="InterPro" id="IPR001160">
    <property type="entry name" value="Peptidase_M20C"/>
</dbReference>
<evidence type="ECO:0000256" key="14">
    <source>
        <dbReference type="ARBA" id="ARBA00075285"/>
    </source>
</evidence>
<dbReference type="InterPro" id="IPR002933">
    <property type="entry name" value="Peptidase_M20"/>
</dbReference>
<evidence type="ECO:0000256" key="10">
    <source>
        <dbReference type="ARBA" id="ARBA00038976"/>
    </source>
</evidence>
<keyword evidence="5 19" id="KW-0378">Hydrolase</keyword>
<keyword evidence="19" id="KW-0224">Dipeptidase</keyword>
<proteinExistence type="inferred from homology"/>
<dbReference type="AlphaFoldDB" id="A0A0L6Z7Y1"/>
<evidence type="ECO:0000256" key="1">
    <source>
        <dbReference type="ARBA" id="ARBA00001941"/>
    </source>
</evidence>
<keyword evidence="7" id="KW-0482">Metalloprotease</keyword>
<dbReference type="Pfam" id="PF07687">
    <property type="entry name" value="M20_dimer"/>
    <property type="match status" value="1"/>
</dbReference>
<dbReference type="RefSeq" id="WP_052222132.1">
    <property type="nucleotide sequence ID" value="NZ_LHUR01000031.1"/>
</dbReference>
<dbReference type="CDD" id="cd03890">
    <property type="entry name" value="M20_pepD"/>
    <property type="match status" value="1"/>
</dbReference>
<dbReference type="FunFam" id="3.40.630.10:FF:000072">
    <property type="entry name" value="Aminoacyl-histidine dipeptidase"/>
    <property type="match status" value="1"/>
</dbReference>
<evidence type="ECO:0000256" key="17">
    <source>
        <dbReference type="ARBA" id="ARBA00078074"/>
    </source>
</evidence>
<evidence type="ECO:0000256" key="4">
    <source>
        <dbReference type="ARBA" id="ARBA00022723"/>
    </source>
</evidence>
<evidence type="ECO:0000256" key="3">
    <source>
        <dbReference type="ARBA" id="ARBA00022670"/>
    </source>
</evidence>
<evidence type="ECO:0000256" key="11">
    <source>
        <dbReference type="ARBA" id="ARBA00044252"/>
    </source>
</evidence>
<reference evidence="20" key="1">
    <citation type="submission" date="2015-08" db="EMBL/GenBank/DDBJ databases">
        <title>Genome sequence of the strict anaerobe Clostridium homopropionicum LuHBu1 (DSM 5847T).</title>
        <authorList>
            <person name="Poehlein A."/>
            <person name="Beck M."/>
            <person name="Schiel-Bengelsdorf B."/>
            <person name="Bengelsdorf F.R."/>
            <person name="Daniel R."/>
            <person name="Duerre P."/>
        </authorList>
    </citation>
    <scope>NUCLEOTIDE SEQUENCE [LARGE SCALE GENOMIC DNA]</scope>
    <source>
        <strain evidence="20">DSM 5847</strain>
    </source>
</reference>
<protein>
    <recommendedName>
        <fullName evidence="13">Cytosol non-specific dipeptidase</fullName>
        <ecNumber evidence="10">3.4.13.18</ecNumber>
    </recommendedName>
    <alternativeName>
        <fullName evidence="16">Aminoacyl-histidine dipeptidase</fullName>
    </alternativeName>
    <alternativeName>
        <fullName evidence="15">Beta-alanyl-histidine dipeptidase</fullName>
    </alternativeName>
    <alternativeName>
        <fullName evidence="14">Carnosinase</fullName>
    </alternativeName>
    <alternativeName>
        <fullName evidence="11">Peptidase D</fullName>
    </alternativeName>
    <alternativeName>
        <fullName evidence="17">Xaa-His dipeptidase</fullName>
    </alternativeName>
</protein>
<dbReference type="Proteomes" id="UP000037043">
    <property type="component" value="Unassembled WGS sequence"/>
</dbReference>
<dbReference type="GO" id="GO:0006508">
    <property type="term" value="P:proteolysis"/>
    <property type="evidence" value="ECO:0007669"/>
    <property type="project" value="UniProtKB-KW"/>
</dbReference>
<dbReference type="PATRIC" id="fig|1121318.3.peg.2660"/>
<evidence type="ECO:0000256" key="9">
    <source>
        <dbReference type="ARBA" id="ARBA00036421"/>
    </source>
</evidence>
<evidence type="ECO:0000313" key="19">
    <source>
        <dbReference type="EMBL" id="KOA18908.1"/>
    </source>
</evidence>
<dbReference type="PIRSF" id="PIRSF016599">
    <property type="entry name" value="Xaa-His_dipept"/>
    <property type="match status" value="1"/>
</dbReference>
<dbReference type="GO" id="GO:0005829">
    <property type="term" value="C:cytosol"/>
    <property type="evidence" value="ECO:0007669"/>
    <property type="project" value="TreeGrafter"/>
</dbReference>
<evidence type="ECO:0000256" key="7">
    <source>
        <dbReference type="ARBA" id="ARBA00023049"/>
    </source>
</evidence>
<dbReference type="GO" id="GO:0070573">
    <property type="term" value="F:metallodipeptidase activity"/>
    <property type="evidence" value="ECO:0007669"/>
    <property type="project" value="TreeGrafter"/>
</dbReference>
<feature type="domain" description="Peptidase M20 dimerisation" evidence="18">
    <location>
        <begin position="213"/>
        <end position="296"/>
    </location>
</feature>
<evidence type="ECO:0000256" key="16">
    <source>
        <dbReference type="ARBA" id="ARBA00077688"/>
    </source>
</evidence>
<evidence type="ECO:0000256" key="12">
    <source>
        <dbReference type="ARBA" id="ARBA00061423"/>
    </source>
</evidence>
<dbReference type="Gene3D" id="3.40.630.10">
    <property type="entry name" value="Zn peptidases"/>
    <property type="match status" value="2"/>
</dbReference>
<evidence type="ECO:0000256" key="5">
    <source>
        <dbReference type="ARBA" id="ARBA00022801"/>
    </source>
</evidence>
<evidence type="ECO:0000313" key="20">
    <source>
        <dbReference type="Proteomes" id="UP000037043"/>
    </source>
</evidence>
<comment type="caution">
    <text evidence="19">The sequence shown here is derived from an EMBL/GenBank/DDBJ whole genome shotgun (WGS) entry which is preliminary data.</text>
</comment>
<gene>
    <name evidence="19" type="primary">pepD</name>
    <name evidence="19" type="ORF">CLHOM_26480</name>
</gene>
<dbReference type="SUPFAM" id="SSF53187">
    <property type="entry name" value="Zn-dependent exopeptidases"/>
    <property type="match status" value="1"/>
</dbReference>
<dbReference type="FunFam" id="3.40.630.10:FF:000015">
    <property type="entry name" value="Aminoacyl-histidine dipeptidase PepD"/>
    <property type="match status" value="1"/>
</dbReference>
<accession>A0A0L6Z7Y1</accession>
<dbReference type="PANTHER" id="PTHR43501">
    <property type="entry name" value="CYTOSOL NON-SPECIFIC DIPEPTIDASE"/>
    <property type="match status" value="1"/>
</dbReference>
<dbReference type="InterPro" id="IPR011650">
    <property type="entry name" value="Peptidase_M20_dimer"/>
</dbReference>
<dbReference type="NCBIfam" id="TIGR01893">
    <property type="entry name" value="aa-his-dipept"/>
    <property type="match status" value="1"/>
</dbReference>
<dbReference type="GO" id="GO:0046872">
    <property type="term" value="F:metal ion binding"/>
    <property type="evidence" value="ECO:0007669"/>
    <property type="project" value="UniProtKB-KW"/>
</dbReference>
<dbReference type="PANTHER" id="PTHR43501:SF1">
    <property type="entry name" value="CYTOSOL NON-SPECIFIC DIPEPTIDASE"/>
    <property type="match status" value="1"/>
</dbReference>
<evidence type="ECO:0000256" key="2">
    <source>
        <dbReference type="ARBA" id="ARBA00001947"/>
    </source>
</evidence>
<keyword evidence="20" id="KW-1185">Reference proteome</keyword>
<comment type="cofactor">
    <cofactor evidence="1">
        <name>Co(2+)</name>
        <dbReference type="ChEBI" id="CHEBI:48828"/>
    </cofactor>
</comment>
<dbReference type="STRING" id="36844.SAMN04488501_109107"/>
<dbReference type="Pfam" id="PF01546">
    <property type="entry name" value="Peptidase_M20"/>
    <property type="match status" value="1"/>
</dbReference>
<evidence type="ECO:0000256" key="6">
    <source>
        <dbReference type="ARBA" id="ARBA00022833"/>
    </source>
</evidence>
<sequence>MSNLGNLLKNLSPNFVFKYFEEISNIPRGSGNEKAISDYLLNFAKENNLEVIQDEALNIIIKKPATVGYENAPTVILQGHMDMVCEKNNDTIHDFEKDPLKLEIDGDFIKAAGTTLGADNGIAVAYCMAILVNNNIEHPALEVLITTEEETGMGGATGVKAENLSGKILINIDSEEEGELLSSCAGGIRNKVSLTVELENRKEGFISFKIIIKGLKGGHSGMDIDKERGNSNKLMGRLLYEINQKMEMFISEINGGAKSNAIPREAEAIILIKEENKNQLSMIVEEFDRIFRNELRASDPGVKAVLEDANKKGCRTFSRALTDKIIHLLVLMPQGIKTMSMDIPGLVQSSTNLGVVTTKEDEITFDSAIRSSITSLKESIVKEIQDLSKLVEAVMTVDSDYPAWEYKANSPIRDIFSRVYKDMYCVEPKITAIHAGLECGILKDILGDLDMISFGPNMFDVHTPDERLSISSTERMYNYLLEVLRNIK</sequence>
<evidence type="ECO:0000259" key="18">
    <source>
        <dbReference type="Pfam" id="PF07687"/>
    </source>
</evidence>
<name>A0A0L6Z7Y1_9CLOT</name>
<dbReference type="EC" id="3.4.13.18" evidence="10"/>
<evidence type="ECO:0000256" key="15">
    <source>
        <dbReference type="ARBA" id="ARBA00076004"/>
    </source>
</evidence>
<keyword evidence="8" id="KW-0170">Cobalt</keyword>
<comment type="cofactor">
    <cofactor evidence="2">
        <name>Zn(2+)</name>
        <dbReference type="ChEBI" id="CHEBI:29105"/>
    </cofactor>
</comment>
<evidence type="ECO:0000256" key="13">
    <source>
        <dbReference type="ARBA" id="ARBA00071271"/>
    </source>
</evidence>
<evidence type="ECO:0000256" key="8">
    <source>
        <dbReference type="ARBA" id="ARBA00023285"/>
    </source>
</evidence>
<keyword evidence="4" id="KW-0479">Metal-binding</keyword>
<dbReference type="PRINTS" id="PR00934">
    <property type="entry name" value="XHISDIPTASE"/>
</dbReference>
<dbReference type="EMBL" id="LHUR01000031">
    <property type="protein sequence ID" value="KOA18908.1"/>
    <property type="molecule type" value="Genomic_DNA"/>
</dbReference>
<comment type="similarity">
    <text evidence="12">Belongs to the peptidase M20C family.</text>
</comment>
<keyword evidence="6" id="KW-0862">Zinc</keyword>
<organism evidence="19 20">
    <name type="scientific">Clostridium homopropionicum DSM 5847</name>
    <dbReference type="NCBI Taxonomy" id="1121318"/>
    <lineage>
        <taxon>Bacteria</taxon>
        <taxon>Bacillati</taxon>
        <taxon>Bacillota</taxon>
        <taxon>Clostridia</taxon>
        <taxon>Eubacteriales</taxon>
        <taxon>Clostridiaceae</taxon>
        <taxon>Clostridium</taxon>
    </lineage>
</organism>
<comment type="catalytic activity">
    <reaction evidence="9">
        <text>Hydrolysis of dipeptides, preferentially hydrophobic dipeptides including prolyl amino acids.</text>
        <dbReference type="EC" id="3.4.13.18"/>
    </reaction>
</comment>
<keyword evidence="3" id="KW-0645">Protease</keyword>